<protein>
    <submittedName>
        <fullName evidence="1">Putative phage protein (Predicted DNA packaging)</fullName>
    </submittedName>
</protein>
<gene>
    <name evidence="1" type="ORF">HNP32_003607</name>
</gene>
<dbReference type="AlphaFoldDB" id="A0A7W7N5Y3"/>
<name>A0A7W7N5Y3_9CAUL</name>
<dbReference type="InterPro" id="IPR021146">
    <property type="entry name" value="Phage_gp6-like_head-tail"/>
</dbReference>
<evidence type="ECO:0000313" key="2">
    <source>
        <dbReference type="Proteomes" id="UP000539957"/>
    </source>
</evidence>
<dbReference type="EMBL" id="JACHKY010000009">
    <property type="protein sequence ID" value="MBB4799846.1"/>
    <property type="molecule type" value="Genomic_DNA"/>
</dbReference>
<comment type="caution">
    <text evidence="1">The sequence shown here is derived from an EMBL/GenBank/DDBJ whole genome shotgun (WGS) entry which is preliminary data.</text>
</comment>
<dbReference type="CDD" id="cd08054">
    <property type="entry name" value="gp6"/>
    <property type="match status" value="1"/>
</dbReference>
<reference evidence="1 2" key="1">
    <citation type="submission" date="2020-08" db="EMBL/GenBank/DDBJ databases">
        <title>Functional genomics of gut bacteria from endangered species of beetles.</title>
        <authorList>
            <person name="Carlos-Shanley C."/>
        </authorList>
    </citation>
    <scope>NUCLEOTIDE SEQUENCE [LARGE SCALE GENOMIC DNA]</scope>
    <source>
        <strain evidence="1 2">S00123</strain>
    </source>
</reference>
<evidence type="ECO:0000313" key="1">
    <source>
        <dbReference type="EMBL" id="MBB4799846.1"/>
    </source>
</evidence>
<dbReference type="RefSeq" id="WP_184273850.1">
    <property type="nucleotide sequence ID" value="NZ_JACHKY010000009.1"/>
</dbReference>
<dbReference type="Gene3D" id="1.10.3230.30">
    <property type="entry name" value="Phage gp6-like head-tail connector protein"/>
    <property type="match status" value="1"/>
</dbReference>
<dbReference type="Proteomes" id="UP000539957">
    <property type="component" value="Unassembled WGS sequence"/>
</dbReference>
<accession>A0A7W7N5Y3</accession>
<dbReference type="Pfam" id="PF05135">
    <property type="entry name" value="Phage_connect_1"/>
    <property type="match status" value="1"/>
</dbReference>
<sequence>MADPIITLDEAKAYLRVDYNEEDDLIEQLIATASESALAHADGLQPGDDVPESVRTAALIHVARLFDSRHNEEQPPAALTLANRYRRWDV</sequence>
<keyword evidence="2" id="KW-1185">Reference proteome</keyword>
<dbReference type="NCBIfam" id="TIGR01560">
    <property type="entry name" value="put_DNA_pack"/>
    <property type="match status" value="1"/>
</dbReference>
<dbReference type="InterPro" id="IPR006450">
    <property type="entry name" value="Phage_HK97_gp6-like"/>
</dbReference>
<proteinExistence type="predicted"/>
<organism evidence="1 2">
    <name type="scientific">Brevundimonas bullata</name>
    <dbReference type="NCBI Taxonomy" id="13160"/>
    <lineage>
        <taxon>Bacteria</taxon>
        <taxon>Pseudomonadati</taxon>
        <taxon>Pseudomonadota</taxon>
        <taxon>Alphaproteobacteria</taxon>
        <taxon>Caulobacterales</taxon>
        <taxon>Caulobacteraceae</taxon>
        <taxon>Brevundimonas</taxon>
    </lineage>
</organism>